<protein>
    <submittedName>
        <fullName evidence="3">NADP-dependent oxidoreductase domain-containing protein</fullName>
    </submittedName>
</protein>
<feature type="non-terminal residue" evidence="3">
    <location>
        <position position="269"/>
    </location>
</feature>
<proteinExistence type="predicted"/>
<dbReference type="Pfam" id="PF00248">
    <property type="entry name" value="Aldo_ket_red"/>
    <property type="match status" value="1"/>
</dbReference>
<comment type="caution">
    <text evidence="3">The sequence shown here is derived from an EMBL/GenBank/DDBJ whole genome shotgun (WGS) entry which is preliminary data.</text>
</comment>
<evidence type="ECO:0000259" key="2">
    <source>
        <dbReference type="Pfam" id="PF00248"/>
    </source>
</evidence>
<name>A0AA40CKH2_9PEZI</name>
<evidence type="ECO:0000313" key="4">
    <source>
        <dbReference type="Proteomes" id="UP001174936"/>
    </source>
</evidence>
<dbReference type="EMBL" id="JAULSV010000006">
    <property type="protein sequence ID" value="KAK0641780.1"/>
    <property type="molecule type" value="Genomic_DNA"/>
</dbReference>
<dbReference type="Gene3D" id="3.20.20.100">
    <property type="entry name" value="NADP-dependent oxidoreductase domain"/>
    <property type="match status" value="1"/>
</dbReference>
<dbReference type="SUPFAM" id="SSF51430">
    <property type="entry name" value="NAD(P)-linked oxidoreductase"/>
    <property type="match status" value="1"/>
</dbReference>
<dbReference type="Proteomes" id="UP001174936">
    <property type="component" value="Unassembled WGS sequence"/>
</dbReference>
<dbReference type="AlphaFoldDB" id="A0AA40CKH2"/>
<evidence type="ECO:0000256" key="1">
    <source>
        <dbReference type="ARBA" id="ARBA00023002"/>
    </source>
</evidence>
<feature type="domain" description="NADP-dependent oxidoreductase" evidence="2">
    <location>
        <begin position="20"/>
        <end position="203"/>
    </location>
</feature>
<dbReference type="GO" id="GO:0016491">
    <property type="term" value="F:oxidoreductase activity"/>
    <property type="evidence" value="ECO:0007669"/>
    <property type="project" value="UniProtKB-KW"/>
</dbReference>
<dbReference type="PANTHER" id="PTHR43827">
    <property type="entry name" value="2,5-DIKETO-D-GLUCONIC ACID REDUCTASE"/>
    <property type="match status" value="1"/>
</dbReference>
<dbReference type="InterPro" id="IPR020471">
    <property type="entry name" value="AKR"/>
</dbReference>
<evidence type="ECO:0000313" key="3">
    <source>
        <dbReference type="EMBL" id="KAK0641780.1"/>
    </source>
</evidence>
<dbReference type="PANTHER" id="PTHR43827:SF8">
    <property type="entry name" value="ALDO_KETO REDUCTASE FAMILY PROTEIN"/>
    <property type="match status" value="1"/>
</dbReference>
<dbReference type="InterPro" id="IPR036812">
    <property type="entry name" value="NAD(P)_OxRdtase_dom_sf"/>
</dbReference>
<reference evidence="3" key="1">
    <citation type="submission" date="2023-06" db="EMBL/GenBank/DDBJ databases">
        <title>Genome-scale phylogeny and comparative genomics of the fungal order Sordariales.</title>
        <authorList>
            <consortium name="Lawrence Berkeley National Laboratory"/>
            <person name="Hensen N."/>
            <person name="Bonometti L."/>
            <person name="Westerberg I."/>
            <person name="Brannstrom I.O."/>
            <person name="Guillou S."/>
            <person name="Cros-Aarteil S."/>
            <person name="Calhoun S."/>
            <person name="Haridas S."/>
            <person name="Kuo A."/>
            <person name="Mondo S."/>
            <person name="Pangilinan J."/>
            <person name="Riley R."/>
            <person name="Labutti K."/>
            <person name="Andreopoulos B."/>
            <person name="Lipzen A."/>
            <person name="Chen C."/>
            <person name="Yanf M."/>
            <person name="Daum C."/>
            <person name="Ng V."/>
            <person name="Clum A."/>
            <person name="Steindorff A."/>
            <person name="Ohm R."/>
            <person name="Martin F."/>
            <person name="Silar P."/>
            <person name="Natvig D."/>
            <person name="Lalanne C."/>
            <person name="Gautier V."/>
            <person name="Ament-Velasquez S.L."/>
            <person name="Kruys A."/>
            <person name="Hutchinson M.I."/>
            <person name="Powell A.J."/>
            <person name="Barry K."/>
            <person name="Miller A.N."/>
            <person name="Grigoriev I.V."/>
            <person name="Debuchy R."/>
            <person name="Gladieux P."/>
            <person name="Thoren M.H."/>
            <person name="Johannesson H."/>
        </authorList>
    </citation>
    <scope>NUCLEOTIDE SEQUENCE</scope>
    <source>
        <strain evidence="3">SMH2532-1</strain>
    </source>
</reference>
<keyword evidence="4" id="KW-1185">Reference proteome</keyword>
<dbReference type="InterPro" id="IPR023210">
    <property type="entry name" value="NADP_OxRdtase_dom"/>
</dbReference>
<keyword evidence="1" id="KW-0560">Oxidoreductase</keyword>
<feature type="non-terminal residue" evidence="3">
    <location>
        <position position="1"/>
    </location>
</feature>
<accession>A0AA40CKH2</accession>
<sequence>AIPLLIYGTARRHGKTPPEVHMALQAGYRAIDTAGSRRFHLEPQDGEAIQSFLTHGDGDNTNHGPASVPASVQRDRIFVQSKFAAPPGDKAPLPYNIGDDIKTCVLKSILRSADDLGTDTIDAYFLHTPLGSTGATVEAWRALEQLVDHGAVRYLGISNVTLRRLSPLYKEARLKPTFVQNWFRKGTAYDHDVMAFCREYGIVYQIFGVFDEENAGLLQCTPVEKQSRATSVSPHQALIHLLLAAAAARGLKLCILDGTTSPVHMRQNL</sequence>
<gene>
    <name evidence="3" type="ORF">B0T16DRAFT_312227</name>
</gene>
<organism evidence="3 4">
    <name type="scientific">Cercophora newfieldiana</name>
    <dbReference type="NCBI Taxonomy" id="92897"/>
    <lineage>
        <taxon>Eukaryota</taxon>
        <taxon>Fungi</taxon>
        <taxon>Dikarya</taxon>
        <taxon>Ascomycota</taxon>
        <taxon>Pezizomycotina</taxon>
        <taxon>Sordariomycetes</taxon>
        <taxon>Sordariomycetidae</taxon>
        <taxon>Sordariales</taxon>
        <taxon>Lasiosphaeriaceae</taxon>
        <taxon>Cercophora</taxon>
    </lineage>
</organism>